<dbReference type="RefSeq" id="WP_071165990.1">
    <property type="nucleotide sequence ID" value="NZ_CP017781.1"/>
</dbReference>
<dbReference type="EMBL" id="CP017781">
    <property type="protein sequence ID" value="AOZ69181.1"/>
    <property type="molecule type" value="Genomic_DNA"/>
</dbReference>
<feature type="compositionally biased region" description="Pro residues" evidence="1">
    <location>
        <begin position="106"/>
        <end position="122"/>
    </location>
</feature>
<dbReference type="AlphaFoldDB" id="A0A1D9MBH8"/>
<feature type="region of interest" description="Disordered" evidence="1">
    <location>
        <begin position="102"/>
        <end position="153"/>
    </location>
</feature>
<accession>A0A1D9MBH8</accession>
<protein>
    <submittedName>
        <fullName evidence="2">Uncharacterized protein</fullName>
    </submittedName>
</protein>
<sequence length="317" mass="33335">MQNPSLDRSEIALLEVLAELGADRKPVERGALQVAARGQGIEVARPVNRLKGLGFIEEIDFQPGFFRRLIGARATLLVGLTASGLALVRPAAAEAALAAAEEFVPEPEPTPEPAPEPVPEPEAAPEIVEEPAAPVAPAPAKPKKPRRAAAEKPMPLDAYTDTLGGLPEAAPAVFAVDPGQIEAIRELLGSLGMELTWAGEELLTSRLGAGDRPGEAASQVVLFAFAHAIRHDQTAEASALALGLKDYAVGVMQEIERLRDGGEIAEARFEADMRALWDLVGEPEGRAARAEALLLDPIGGAAPPALLPEELREAEEG</sequence>
<gene>
    <name evidence="2" type="ORF">LPB142_07465</name>
</gene>
<evidence type="ECO:0000313" key="3">
    <source>
        <dbReference type="Proteomes" id="UP000176562"/>
    </source>
</evidence>
<name>A0A1D9MBH8_9RHOB</name>
<dbReference type="Proteomes" id="UP000176562">
    <property type="component" value="Chromosome"/>
</dbReference>
<dbReference type="KEGG" id="rhp:LPB142_07465"/>
<keyword evidence="3" id="KW-1185">Reference proteome</keyword>
<evidence type="ECO:0000313" key="2">
    <source>
        <dbReference type="EMBL" id="AOZ69181.1"/>
    </source>
</evidence>
<feature type="compositionally biased region" description="Low complexity" evidence="1">
    <location>
        <begin position="124"/>
        <end position="133"/>
    </location>
</feature>
<evidence type="ECO:0000256" key="1">
    <source>
        <dbReference type="SAM" id="MobiDB-lite"/>
    </source>
</evidence>
<organism evidence="2 3">
    <name type="scientific">Rhodobacter xanthinilyticus</name>
    <dbReference type="NCBI Taxonomy" id="1850250"/>
    <lineage>
        <taxon>Bacteria</taxon>
        <taxon>Pseudomonadati</taxon>
        <taxon>Pseudomonadota</taxon>
        <taxon>Alphaproteobacteria</taxon>
        <taxon>Rhodobacterales</taxon>
        <taxon>Rhodobacter group</taxon>
        <taxon>Rhodobacter</taxon>
    </lineage>
</organism>
<proteinExistence type="predicted"/>
<reference evidence="2 3" key="1">
    <citation type="submission" date="2016-10" db="EMBL/GenBank/DDBJ databases">
        <title>Rhodobacter sp. LPB0142, isolated from sea water.</title>
        <authorList>
            <person name="Kim E."/>
            <person name="Yi H."/>
        </authorList>
    </citation>
    <scope>NUCLEOTIDE SEQUENCE [LARGE SCALE GENOMIC DNA]</scope>
    <source>
        <strain evidence="2 3">LPB0142</strain>
    </source>
</reference>
<dbReference type="STRING" id="1850250.LPB142_07465"/>